<evidence type="ECO:0000313" key="5">
    <source>
        <dbReference type="WBParaSite" id="PgB01_g106_t02"/>
    </source>
</evidence>
<dbReference type="InterPro" id="IPR036291">
    <property type="entry name" value="NAD(P)-bd_dom_sf"/>
</dbReference>
<keyword evidence="1" id="KW-0560">Oxidoreductase</keyword>
<evidence type="ECO:0000313" key="4">
    <source>
        <dbReference type="Proteomes" id="UP000887569"/>
    </source>
</evidence>
<dbReference type="Pfam" id="PF01370">
    <property type="entry name" value="Epimerase"/>
    <property type="match status" value="1"/>
</dbReference>
<dbReference type="WBParaSite" id="PgB01_g106_t02">
    <property type="protein sequence ID" value="PgB01_g106_t02"/>
    <property type="gene ID" value="PgB01_g106"/>
</dbReference>
<dbReference type="PANTHER" id="PTHR10366">
    <property type="entry name" value="NAD DEPENDENT EPIMERASE/DEHYDRATASE"/>
    <property type="match status" value="1"/>
</dbReference>
<dbReference type="Proteomes" id="UP000887569">
    <property type="component" value="Unplaced"/>
</dbReference>
<evidence type="ECO:0000259" key="3">
    <source>
        <dbReference type="Pfam" id="PF01370"/>
    </source>
</evidence>
<proteinExistence type="inferred from homology"/>
<dbReference type="FunFam" id="3.40.50.720:FF:000336">
    <property type="entry name" value="Aldehyde reductase"/>
    <property type="match status" value="1"/>
</dbReference>
<dbReference type="SUPFAM" id="SSF51735">
    <property type="entry name" value="NAD(P)-binding Rossmann-fold domains"/>
    <property type="match status" value="1"/>
</dbReference>
<name>A0A914ZCD5_PARUN</name>
<dbReference type="InterPro" id="IPR050425">
    <property type="entry name" value="NAD(P)_dehydrat-like"/>
</dbReference>
<dbReference type="InterPro" id="IPR001509">
    <property type="entry name" value="Epimerase_deHydtase"/>
</dbReference>
<sequence length="362" mass="40562">MSETTSEMKANEKFRVLVTGATGYLAIHCIQQLLKEGYTVRGTVRDANNHSKTQPLMDLIGAERLQLIAADLLDEDIWPFAVKGCDYVLHIASPCQTVVDDSVISTAVDGTLNVLRAAAKCDTVKKVVLTSSTGAINHGYKEPEKIFNEDDRTKLDGHYVHKYHVSKTMAERAAWDFVQTEPGVKFKLTVLNPGLIVGPLLQNNKGASASIISRFLDSTMLAVPTFKCGFVDVDDTAAAHIRAMRNPKSDNQRILLVASSMSFHQIAEILHKEFAPQGYYVPRLRAPFFLVRLYSLFDEEARELVRLGEHIEYFDNSKAQRILGINFNDPQKSLIEMCYDMIERGILPKKRNYKGPPQLQNS</sequence>
<dbReference type="AlphaFoldDB" id="A0A914ZCD5"/>
<evidence type="ECO:0000256" key="1">
    <source>
        <dbReference type="ARBA" id="ARBA00023002"/>
    </source>
</evidence>
<dbReference type="GO" id="GO:0016616">
    <property type="term" value="F:oxidoreductase activity, acting on the CH-OH group of donors, NAD or NADP as acceptor"/>
    <property type="evidence" value="ECO:0007669"/>
    <property type="project" value="TreeGrafter"/>
</dbReference>
<reference evidence="5" key="1">
    <citation type="submission" date="2022-11" db="UniProtKB">
        <authorList>
            <consortium name="WormBaseParasite"/>
        </authorList>
    </citation>
    <scope>IDENTIFICATION</scope>
</reference>
<dbReference type="CDD" id="cd05227">
    <property type="entry name" value="AR_SDR_e"/>
    <property type="match status" value="1"/>
</dbReference>
<accession>A0A914ZCD5</accession>
<organism evidence="4 5">
    <name type="scientific">Parascaris univalens</name>
    <name type="common">Nematode worm</name>
    <dbReference type="NCBI Taxonomy" id="6257"/>
    <lineage>
        <taxon>Eukaryota</taxon>
        <taxon>Metazoa</taxon>
        <taxon>Ecdysozoa</taxon>
        <taxon>Nematoda</taxon>
        <taxon>Chromadorea</taxon>
        <taxon>Rhabditida</taxon>
        <taxon>Spirurina</taxon>
        <taxon>Ascaridomorpha</taxon>
        <taxon>Ascaridoidea</taxon>
        <taxon>Ascarididae</taxon>
        <taxon>Parascaris</taxon>
    </lineage>
</organism>
<comment type="similarity">
    <text evidence="2">Belongs to the NAD(P)-dependent epimerase/dehydratase family. Dihydroflavonol-4-reductase subfamily.</text>
</comment>
<dbReference type="PANTHER" id="PTHR10366:SF564">
    <property type="entry name" value="STEROL-4-ALPHA-CARBOXYLATE 3-DEHYDROGENASE, DECARBOXYLATING"/>
    <property type="match status" value="1"/>
</dbReference>
<keyword evidence="4" id="KW-1185">Reference proteome</keyword>
<feature type="domain" description="NAD-dependent epimerase/dehydratase" evidence="3">
    <location>
        <begin position="16"/>
        <end position="255"/>
    </location>
</feature>
<evidence type="ECO:0000256" key="2">
    <source>
        <dbReference type="ARBA" id="ARBA00023445"/>
    </source>
</evidence>
<protein>
    <submittedName>
        <fullName evidence="5">NAD-dependent epimerase/dehydratase domain-containing protein</fullName>
    </submittedName>
</protein>
<dbReference type="Gene3D" id="3.40.50.720">
    <property type="entry name" value="NAD(P)-binding Rossmann-like Domain"/>
    <property type="match status" value="1"/>
</dbReference>